<dbReference type="GO" id="GO:0016746">
    <property type="term" value="F:acyltransferase activity"/>
    <property type="evidence" value="ECO:0007669"/>
    <property type="project" value="UniProtKB-KW"/>
</dbReference>
<dbReference type="Proteomes" id="UP001595821">
    <property type="component" value="Unassembled WGS sequence"/>
</dbReference>
<dbReference type="SUPFAM" id="SSF55729">
    <property type="entry name" value="Acyl-CoA N-acyltransferases (Nat)"/>
    <property type="match status" value="1"/>
</dbReference>
<dbReference type="CDD" id="cd04301">
    <property type="entry name" value="NAT_SF"/>
    <property type="match status" value="1"/>
</dbReference>
<dbReference type="Gene3D" id="3.40.630.30">
    <property type="match status" value="1"/>
</dbReference>
<dbReference type="Pfam" id="PF13508">
    <property type="entry name" value="Acetyltransf_7"/>
    <property type="match status" value="1"/>
</dbReference>
<keyword evidence="1 4" id="KW-0808">Transferase</keyword>
<dbReference type="Pfam" id="PF19133">
    <property type="entry name" value="DUF5816"/>
    <property type="match status" value="1"/>
</dbReference>
<gene>
    <name evidence="4" type="ORF">ACFOZ7_14785</name>
</gene>
<dbReference type="PANTHER" id="PTHR43877">
    <property type="entry name" value="AMINOALKYLPHOSPHONATE N-ACETYLTRANSFERASE-RELATED-RELATED"/>
    <property type="match status" value="1"/>
</dbReference>
<evidence type="ECO:0000256" key="2">
    <source>
        <dbReference type="ARBA" id="ARBA00023315"/>
    </source>
</evidence>
<dbReference type="PANTHER" id="PTHR43877:SF1">
    <property type="entry name" value="ACETYLTRANSFERASE"/>
    <property type="match status" value="1"/>
</dbReference>
<feature type="domain" description="N-acetyltransferase" evidence="3">
    <location>
        <begin position="1"/>
        <end position="155"/>
    </location>
</feature>
<evidence type="ECO:0000313" key="4">
    <source>
        <dbReference type="EMBL" id="MFC4248177.1"/>
    </source>
</evidence>
<dbReference type="AlphaFoldDB" id="A0ABD5P1M9"/>
<protein>
    <submittedName>
        <fullName evidence="4">GNAT family N-acetyltransferase</fullName>
        <ecNumber evidence="4">2.3.1.-</ecNumber>
    </submittedName>
</protein>
<reference evidence="4 5" key="1">
    <citation type="journal article" date="2014" name="Int. J. Syst. Evol. Microbiol.">
        <title>Complete genome sequence of Corynebacterium casei LMG S-19264T (=DSM 44701T), isolated from a smear-ripened cheese.</title>
        <authorList>
            <consortium name="US DOE Joint Genome Institute (JGI-PGF)"/>
            <person name="Walter F."/>
            <person name="Albersmeier A."/>
            <person name="Kalinowski J."/>
            <person name="Ruckert C."/>
        </authorList>
    </citation>
    <scope>NUCLEOTIDE SEQUENCE [LARGE SCALE GENOMIC DNA]</scope>
    <source>
        <strain evidence="4 5">IBRC-M 10912</strain>
    </source>
</reference>
<name>A0ABD5P1M9_9EURY</name>
<keyword evidence="2 4" id="KW-0012">Acyltransferase</keyword>
<dbReference type="EMBL" id="JBHSDJ010000117">
    <property type="protein sequence ID" value="MFC4248177.1"/>
    <property type="molecule type" value="Genomic_DNA"/>
</dbReference>
<dbReference type="InterPro" id="IPR016181">
    <property type="entry name" value="Acyl_CoA_acyltransferase"/>
</dbReference>
<dbReference type="InterPro" id="IPR043854">
    <property type="entry name" value="DUF5816"/>
</dbReference>
<dbReference type="InterPro" id="IPR000182">
    <property type="entry name" value="GNAT_dom"/>
</dbReference>
<organism evidence="4 5">
    <name type="scientific">Natribaculum luteum</name>
    <dbReference type="NCBI Taxonomy" id="1586232"/>
    <lineage>
        <taxon>Archaea</taxon>
        <taxon>Methanobacteriati</taxon>
        <taxon>Methanobacteriota</taxon>
        <taxon>Stenosarchaea group</taxon>
        <taxon>Halobacteria</taxon>
        <taxon>Halobacteriales</taxon>
        <taxon>Natrialbaceae</taxon>
        <taxon>Natribaculum</taxon>
    </lineage>
</organism>
<dbReference type="RefSeq" id="WP_246972474.1">
    <property type="nucleotide sequence ID" value="NZ_CP095397.1"/>
</dbReference>
<evidence type="ECO:0000313" key="5">
    <source>
        <dbReference type="Proteomes" id="UP001595821"/>
    </source>
</evidence>
<proteinExistence type="predicted"/>
<accession>A0ABD5P1M9</accession>
<evidence type="ECO:0000259" key="3">
    <source>
        <dbReference type="PROSITE" id="PS51186"/>
    </source>
</evidence>
<sequence>MEIRDATADDRDAITEIARRSLETSYSLNPGTIENAVEQWYGPDAFEETLDEHDVLLAERDGEPVAFSESVVVTDGGEGDLLWLHVHPDYRGHGIGGDLFERTRERLTEEGAAYLRGRVLSDNQTGASFYEARGFERVDEEELEIDGNRYFQYIYLDAESDRLQSVVSEDGEVVYVDQLDEDAGSDAPFNPVFTDPDRETRYGYYCAGCGTLATAMDPMGRIQCSGCGNARKPTRWDASYL</sequence>
<dbReference type="PROSITE" id="PS51186">
    <property type="entry name" value="GNAT"/>
    <property type="match status" value="1"/>
</dbReference>
<dbReference type="InterPro" id="IPR050832">
    <property type="entry name" value="Bact_Acetyltransf"/>
</dbReference>
<dbReference type="GeneID" id="71853024"/>
<dbReference type="EC" id="2.3.1.-" evidence="4"/>
<comment type="caution">
    <text evidence="4">The sequence shown here is derived from an EMBL/GenBank/DDBJ whole genome shotgun (WGS) entry which is preliminary data.</text>
</comment>
<evidence type="ECO:0000256" key="1">
    <source>
        <dbReference type="ARBA" id="ARBA00022679"/>
    </source>
</evidence>